<reference evidence="2" key="1">
    <citation type="submission" date="2011-11" db="EMBL/GenBank/DDBJ databases">
        <title>Improved High-Quality Draft sequence of Desulfovibrio sp. U5L.</title>
        <authorList>
            <consortium name="US DOE Joint Genome Institute"/>
            <person name="Lucas S."/>
            <person name="Han J."/>
            <person name="Lapidus A."/>
            <person name="Cheng J.-F."/>
            <person name="Goodwin L."/>
            <person name="Pitluck S."/>
            <person name="Peters L."/>
            <person name="Ovchinnikova G."/>
            <person name="Held B."/>
            <person name="Detter J.C."/>
            <person name="Han C."/>
            <person name="Tapia R."/>
            <person name="Land M."/>
            <person name="Hauser L."/>
            <person name="Kyrpides N."/>
            <person name="Ivanova N."/>
            <person name="Pagani I."/>
            <person name="Gabster J."/>
            <person name="Walker C."/>
            <person name="Stolyar S."/>
            <person name="Stahl D."/>
            <person name="Arkin A."/>
            <person name="Dehal P."/>
            <person name="Hazen T."/>
            <person name="Woyke T."/>
        </authorList>
    </citation>
    <scope>NUCLEOTIDE SEQUENCE [LARGE SCALE GENOMIC DNA]</scope>
    <source>
        <strain evidence="2">U5L</strain>
    </source>
</reference>
<organism evidence="2">
    <name type="scientific">Desulfovibrio sp. U5L</name>
    <dbReference type="NCBI Taxonomy" id="596152"/>
    <lineage>
        <taxon>Bacteria</taxon>
        <taxon>Pseudomonadati</taxon>
        <taxon>Thermodesulfobacteriota</taxon>
        <taxon>Desulfovibrionia</taxon>
        <taxon>Desulfovibrionales</taxon>
        <taxon>Desulfovibrionaceae</taxon>
        <taxon>Desulfovibrio</taxon>
    </lineage>
</organism>
<evidence type="ECO:0000256" key="1">
    <source>
        <dbReference type="SAM" id="MobiDB-lite"/>
    </source>
</evidence>
<proteinExistence type="predicted"/>
<name>I2Q2M2_9BACT</name>
<dbReference type="eggNOG" id="ENOG50318Q6">
    <property type="taxonomic scope" value="Bacteria"/>
</dbReference>
<dbReference type="EMBL" id="JH600068">
    <property type="protein sequence ID" value="EIG54028.1"/>
    <property type="molecule type" value="Genomic_DNA"/>
</dbReference>
<protein>
    <submittedName>
        <fullName evidence="2">Uncharacterized protein</fullName>
    </submittedName>
</protein>
<feature type="region of interest" description="Disordered" evidence="1">
    <location>
        <begin position="100"/>
        <end position="121"/>
    </location>
</feature>
<dbReference type="AlphaFoldDB" id="I2Q2M2"/>
<dbReference type="STRING" id="596152.DesU5LDRAFT_2364"/>
<accession>I2Q2M2</accession>
<evidence type="ECO:0000313" key="2">
    <source>
        <dbReference type="EMBL" id="EIG54028.1"/>
    </source>
</evidence>
<sequence length="121" mass="13311">MLLPSDSNAGAADVATTAPALLASEEDWKMSEMLTKTAEVLESETIYRTALASNINAFHQAVKGDRLLAKLDERVASLEAREERWSQFEARMGELEKENAEQKRRLECQDANAKKAVGADG</sequence>
<dbReference type="HOGENOM" id="CLU_2034280_0_0_7"/>
<gene>
    <name evidence="2" type="ORF">DesU5LDRAFT_2364</name>
</gene>